<dbReference type="PANTHER" id="PTHR13799:SF13">
    <property type="entry name" value="NIF3-LIKE PROTEIN 1"/>
    <property type="match status" value="1"/>
</dbReference>
<dbReference type="GO" id="GO:0046872">
    <property type="term" value="F:metal ion binding"/>
    <property type="evidence" value="ECO:0007669"/>
    <property type="project" value="UniProtKB-KW"/>
</dbReference>
<feature type="binding site" evidence="3">
    <location>
        <position position="350"/>
    </location>
    <ligand>
        <name>a divalent metal cation</name>
        <dbReference type="ChEBI" id="CHEBI:60240"/>
        <label>1</label>
    </ligand>
</feature>
<dbReference type="PIRSF" id="PIRSF037490">
    <property type="entry name" value="UCP037490_NIF3_euk"/>
    <property type="match status" value="1"/>
</dbReference>
<dbReference type="OrthoDB" id="3345469at2759"/>
<evidence type="ECO:0000256" key="1">
    <source>
        <dbReference type="ARBA" id="ARBA00006964"/>
    </source>
</evidence>
<dbReference type="KEGG" id="tng:GSTEN00028320G001"/>
<dbReference type="GO" id="GO:0005739">
    <property type="term" value="C:mitochondrion"/>
    <property type="evidence" value="ECO:0007669"/>
    <property type="project" value="TreeGrafter"/>
</dbReference>
<evidence type="ECO:0000256" key="3">
    <source>
        <dbReference type="PIRSR" id="PIRSR602678-1"/>
    </source>
</evidence>
<dbReference type="InterPro" id="IPR002678">
    <property type="entry name" value="DUF34/NIF3"/>
</dbReference>
<keyword evidence="3" id="KW-0479">Metal-binding</keyword>
<dbReference type="Gene3D" id="3.40.1390.30">
    <property type="entry name" value="NIF3 (NGG1p interacting factor 3)-like"/>
    <property type="match status" value="2"/>
</dbReference>
<feature type="binding site" evidence="3">
    <location>
        <position position="346"/>
    </location>
    <ligand>
        <name>a divalent metal cation</name>
        <dbReference type="ChEBI" id="CHEBI:60240"/>
        <label>1</label>
    </ligand>
</feature>
<name>Q4RVI1_TETNG</name>
<feature type="binding site" evidence="3">
    <location>
        <position position="104"/>
    </location>
    <ligand>
        <name>a divalent metal cation</name>
        <dbReference type="ChEBI" id="CHEBI:60240"/>
        <label>1</label>
    </ligand>
</feature>
<dbReference type="InterPro" id="IPR017222">
    <property type="entry name" value="DUF34/NIF3_animal"/>
</dbReference>
<dbReference type="InterPro" id="IPR036069">
    <property type="entry name" value="DUF34/NIF3_sf"/>
</dbReference>
<protein>
    <recommendedName>
        <fullName evidence="2">NIF3-like protein 1</fullName>
    </recommendedName>
</protein>
<reference evidence="4" key="2">
    <citation type="submission" date="2004-02" db="EMBL/GenBank/DDBJ databases">
        <authorList>
            <consortium name="Genoscope"/>
            <consortium name="Whitehead Institute Centre for Genome Research"/>
        </authorList>
    </citation>
    <scope>NUCLEOTIDE SEQUENCE</scope>
</reference>
<dbReference type="NCBIfam" id="TIGR00486">
    <property type="entry name" value="YbgI_SA1388"/>
    <property type="match status" value="1"/>
</dbReference>
<evidence type="ECO:0000313" key="4">
    <source>
        <dbReference type="EMBL" id="CAG07601.1"/>
    </source>
</evidence>
<dbReference type="PANTHER" id="PTHR13799">
    <property type="entry name" value="NGG1 INTERACTING FACTOR 3"/>
    <property type="match status" value="1"/>
</dbReference>
<feature type="non-terminal residue" evidence="4">
    <location>
        <position position="384"/>
    </location>
</feature>
<proteinExistence type="inferred from homology"/>
<comment type="similarity">
    <text evidence="1">Belongs to the GTP cyclohydrolase I type 2/NIF3 family.</text>
</comment>
<sequence>MDLKEVVQVMEQLAPLSLAEPWDNVGLLVEPSKCRPVKTVLLTNDLTPAVMEEAEAMGCDLIVSYHPPLFRPVKRLVQKDWKQRLAVRAIESGIAIFSPHTSWDSVKGGVNDWLVGGLGSGQVCVLSQALSTSSGHKLEFTVRSLEELDAVMEDLKSCNSGAGLQHSSCSADGCGIQVSVTCSDSALGPSVQALSRHNAPSSSLKVVKLEAPPLLGHGQGRLSILDDPVTVETAIQKTKTHLGLTHLRLALGVGKTLDSSISTVAVCAGSGASVLSGVKADLYITGRSSEVHIRQHKISTIPQLPVFSEPDCYFISDHLNHFPGEMSHHEVLDAVAKGTSVILCDHSNSERGFLSVFRERLTVRLPDSVAVVVSKVDRDPLEVV</sequence>
<dbReference type="FunFam" id="3.40.1390.30:FF:000001">
    <property type="entry name" value="GTP cyclohydrolase 1 type 2"/>
    <property type="match status" value="1"/>
</dbReference>
<gene>
    <name evidence="4" type="ORF">GSTENG00028320001</name>
</gene>
<feature type="binding site" evidence="3">
    <location>
        <position position="66"/>
    </location>
    <ligand>
        <name>a divalent metal cation</name>
        <dbReference type="ChEBI" id="CHEBI:60240"/>
        <label>1</label>
    </ligand>
</feature>
<reference evidence="4" key="1">
    <citation type="journal article" date="2004" name="Nature">
        <title>Genome duplication in the teleost fish Tetraodon nigroviridis reveals the early vertebrate proto-karyotype.</title>
        <authorList>
            <person name="Jaillon O."/>
            <person name="Aury J.-M."/>
            <person name="Brunet F."/>
            <person name="Petit J.-L."/>
            <person name="Stange-Thomann N."/>
            <person name="Mauceli E."/>
            <person name="Bouneau L."/>
            <person name="Fischer C."/>
            <person name="Ozouf-Costaz C."/>
            <person name="Bernot A."/>
            <person name="Nicaud S."/>
            <person name="Jaffe D."/>
            <person name="Fisher S."/>
            <person name="Lutfalla G."/>
            <person name="Dossat C."/>
            <person name="Segurens B."/>
            <person name="Dasilva C."/>
            <person name="Salanoubat M."/>
            <person name="Levy M."/>
            <person name="Boudet N."/>
            <person name="Castellano S."/>
            <person name="Anthouard V."/>
            <person name="Jubin C."/>
            <person name="Castelli V."/>
            <person name="Katinka M."/>
            <person name="Vacherie B."/>
            <person name="Biemont C."/>
            <person name="Skalli Z."/>
            <person name="Cattolico L."/>
            <person name="Poulain J."/>
            <person name="De Berardinis V."/>
            <person name="Cruaud C."/>
            <person name="Duprat S."/>
            <person name="Brottier P."/>
            <person name="Coutanceau J.-P."/>
            <person name="Gouzy J."/>
            <person name="Parra G."/>
            <person name="Lardier G."/>
            <person name="Chapple C."/>
            <person name="McKernan K.J."/>
            <person name="McEwan P."/>
            <person name="Bosak S."/>
            <person name="Kellis M."/>
            <person name="Volff J.-N."/>
            <person name="Guigo R."/>
            <person name="Zody M.C."/>
            <person name="Mesirov J."/>
            <person name="Lindblad-Toh K."/>
            <person name="Birren B."/>
            <person name="Nusbaum C."/>
            <person name="Kahn D."/>
            <person name="Robinson-Rechavi M."/>
            <person name="Laudet V."/>
            <person name="Schachter V."/>
            <person name="Quetier F."/>
            <person name="Saurin W."/>
            <person name="Scarpelli C."/>
            <person name="Wincker P."/>
            <person name="Lander E.S."/>
            <person name="Weissenbach J."/>
            <person name="Roest Crollius H."/>
        </authorList>
    </citation>
    <scope>NUCLEOTIDE SEQUENCE [LARGE SCALE GENOMIC DNA]</scope>
</reference>
<dbReference type="Pfam" id="PF01784">
    <property type="entry name" value="DUF34_NIF3"/>
    <property type="match status" value="2"/>
</dbReference>
<organism evidence="4">
    <name type="scientific">Tetraodon nigroviridis</name>
    <name type="common">Spotted green pufferfish</name>
    <name type="synonym">Chelonodon nigroviridis</name>
    <dbReference type="NCBI Taxonomy" id="99883"/>
    <lineage>
        <taxon>Eukaryota</taxon>
        <taxon>Metazoa</taxon>
        <taxon>Chordata</taxon>
        <taxon>Craniata</taxon>
        <taxon>Vertebrata</taxon>
        <taxon>Euteleostomi</taxon>
        <taxon>Actinopterygii</taxon>
        <taxon>Neopterygii</taxon>
        <taxon>Teleostei</taxon>
        <taxon>Neoteleostei</taxon>
        <taxon>Acanthomorphata</taxon>
        <taxon>Eupercaria</taxon>
        <taxon>Tetraodontiformes</taxon>
        <taxon>Tetradontoidea</taxon>
        <taxon>Tetraodontidae</taxon>
        <taxon>Tetraodon</taxon>
    </lineage>
</organism>
<evidence type="ECO:0000256" key="2">
    <source>
        <dbReference type="ARBA" id="ARBA00019069"/>
    </source>
</evidence>
<dbReference type="EMBL" id="CAAE01014992">
    <property type="protein sequence ID" value="CAG07601.1"/>
    <property type="molecule type" value="Genomic_DNA"/>
</dbReference>
<dbReference type="SUPFAM" id="SSF102705">
    <property type="entry name" value="NIF3 (NGG1p interacting factor 3)-like"/>
    <property type="match status" value="2"/>
</dbReference>
<accession>Q4RVI1</accession>
<dbReference type="AlphaFoldDB" id="Q4RVI1"/>